<dbReference type="InterPro" id="IPR036850">
    <property type="entry name" value="NDK-like_dom_sf"/>
</dbReference>
<dbReference type="EMBL" id="QUSY01000394">
    <property type="protein sequence ID" value="RHY29787.1"/>
    <property type="molecule type" value="Genomic_DNA"/>
</dbReference>
<proteinExistence type="predicted"/>
<comment type="caution">
    <text evidence="2">The sequence shown here is derived from an EMBL/GenBank/DDBJ whole genome shotgun (WGS) entry which is preliminary data.</text>
</comment>
<name>A0A3R6VB42_9STRA</name>
<feature type="region of interest" description="Disordered" evidence="1">
    <location>
        <begin position="32"/>
        <end position="58"/>
    </location>
</feature>
<keyword evidence="3" id="KW-1185">Reference proteome</keyword>
<gene>
    <name evidence="2" type="ORF">DYB32_004849</name>
</gene>
<dbReference type="Proteomes" id="UP000285060">
    <property type="component" value="Unassembled WGS sequence"/>
</dbReference>
<dbReference type="Gene3D" id="3.30.70.141">
    <property type="entry name" value="Nucleoside diphosphate kinase-like domain"/>
    <property type="match status" value="1"/>
</dbReference>
<evidence type="ECO:0000313" key="3">
    <source>
        <dbReference type="Proteomes" id="UP000285060"/>
    </source>
</evidence>
<organism evidence="2 3">
    <name type="scientific">Aphanomyces invadans</name>
    <dbReference type="NCBI Taxonomy" id="157072"/>
    <lineage>
        <taxon>Eukaryota</taxon>
        <taxon>Sar</taxon>
        <taxon>Stramenopiles</taxon>
        <taxon>Oomycota</taxon>
        <taxon>Saprolegniomycetes</taxon>
        <taxon>Saprolegniales</taxon>
        <taxon>Verrucalvaceae</taxon>
        <taxon>Aphanomyces</taxon>
    </lineage>
</organism>
<evidence type="ECO:0000313" key="2">
    <source>
        <dbReference type="EMBL" id="RHY29787.1"/>
    </source>
</evidence>
<dbReference type="VEuPathDB" id="FungiDB:H310_14999"/>
<feature type="compositionally biased region" description="Acidic residues" evidence="1">
    <location>
        <begin position="38"/>
        <end position="58"/>
    </location>
</feature>
<reference evidence="2 3" key="1">
    <citation type="submission" date="2018-08" db="EMBL/GenBank/DDBJ databases">
        <title>Aphanomyces genome sequencing and annotation.</title>
        <authorList>
            <person name="Minardi D."/>
            <person name="Oidtmann B."/>
            <person name="Van Der Giezen M."/>
            <person name="Studholme D.J."/>
        </authorList>
    </citation>
    <scope>NUCLEOTIDE SEQUENCE [LARGE SCALE GENOMIC DNA]</scope>
    <source>
        <strain evidence="2 3">NJM0002</strain>
    </source>
</reference>
<evidence type="ECO:0000256" key="1">
    <source>
        <dbReference type="SAM" id="MobiDB-lite"/>
    </source>
</evidence>
<dbReference type="AlphaFoldDB" id="A0A3R6VB42"/>
<protein>
    <submittedName>
        <fullName evidence="2">Uncharacterized protein</fullName>
    </submittedName>
</protein>
<sequence>MHDTNNPFYHKSPDETRRREINLDMLKKLAQDTTATFSDDESDGVTSDDDDEDDDEDIDTLDTVLVPTIHIRIPDPCKAPPPPALLAIQTPPDKSASPDVDATWTLVDKSPTFEDVRSGKAQLGDESWNALTLPLQRTVFVIQREALAHDEAIRLRVTQAGFRIVDQTLVNLTADRAATYYYDKLLKPEDAAKKVHLDALMSFLFPPNIQHPNSTGRLFVFSLYGPLDAKSRLRSGEKGLHGTIWHVLVALPRSGRLWQPAWMGCGETQGDPCLVVTDIELNTMCASIEREDILSVYGMIGLSQDEADKYMKHLPRYTRSDIEELFRLVPRSNGGAMSFHAMQTRIMEERIRRVLCMKDKLNTALAPPIVSKYRKSLSRCDPMDISIYDVAPPSMFVKDMGLNGTENAVVMAKLLNNHAFQICHLSDGNSPELTQNVRLLRDDIQSPVTRLPWNTNHTSIKH</sequence>
<dbReference type="VEuPathDB" id="FungiDB:H310_15000"/>
<accession>A0A3R6VB42</accession>